<proteinExistence type="predicted"/>
<name>A0A450YFU4_9GAMM</name>
<reference evidence="2" key="1">
    <citation type="submission" date="2019-02" db="EMBL/GenBank/DDBJ databases">
        <authorList>
            <person name="Gruber-Vodicka R. H."/>
            <person name="Seah K. B. B."/>
        </authorList>
    </citation>
    <scope>NUCLEOTIDE SEQUENCE</scope>
    <source>
        <strain evidence="3">BECK_S127</strain>
        <strain evidence="2">BECK_S1320</strain>
        <strain evidence="1">BECK_S1321</strain>
    </source>
</reference>
<dbReference type="EMBL" id="CAADHB010000012">
    <property type="protein sequence ID" value="VFK78338.1"/>
    <property type="molecule type" value="Genomic_DNA"/>
</dbReference>
<evidence type="ECO:0000313" key="1">
    <source>
        <dbReference type="EMBL" id="VFK36781.1"/>
    </source>
</evidence>
<dbReference type="EMBL" id="CAADFU010000006">
    <property type="protein sequence ID" value="VFK40399.1"/>
    <property type="molecule type" value="Genomic_DNA"/>
</dbReference>
<sequence length="8" mass="827">MSHGVLPS</sequence>
<evidence type="ECO:0000313" key="2">
    <source>
        <dbReference type="EMBL" id="VFK40399.1"/>
    </source>
</evidence>
<evidence type="ECO:0000313" key="3">
    <source>
        <dbReference type="EMBL" id="VFK78338.1"/>
    </source>
</evidence>
<organism evidence="2">
    <name type="scientific">Candidatus Kentrum sp. SD</name>
    <dbReference type="NCBI Taxonomy" id="2126332"/>
    <lineage>
        <taxon>Bacteria</taxon>
        <taxon>Pseudomonadati</taxon>
        <taxon>Pseudomonadota</taxon>
        <taxon>Gammaproteobacteria</taxon>
        <taxon>Candidatus Kentrum</taxon>
    </lineage>
</organism>
<dbReference type="EMBL" id="CAADFR010000005">
    <property type="protein sequence ID" value="VFK36781.1"/>
    <property type="molecule type" value="Genomic_DNA"/>
</dbReference>
<accession>A0A450YFU4</accession>
<protein>
    <submittedName>
        <fullName evidence="2">Uncharacterized protein</fullName>
    </submittedName>
</protein>
<gene>
    <name evidence="3" type="ORF">BECKSD772D_GA0070982_101214</name>
    <name evidence="2" type="ORF">BECKSD772E_GA0070983_100630</name>
    <name evidence="1" type="ORF">BECKSD772F_GA0070984_100530</name>
</gene>